<evidence type="ECO:0000313" key="3">
    <source>
        <dbReference type="EMBL" id="QDS90325.1"/>
    </source>
</evidence>
<evidence type="ECO:0000259" key="2">
    <source>
        <dbReference type="PROSITE" id="PS51352"/>
    </source>
</evidence>
<feature type="signal peptide" evidence="1">
    <location>
        <begin position="1"/>
        <end position="20"/>
    </location>
</feature>
<dbReference type="InterPro" id="IPR013766">
    <property type="entry name" value="Thioredoxin_domain"/>
</dbReference>
<feature type="domain" description="Thioredoxin" evidence="2">
    <location>
        <begin position="27"/>
        <end position="178"/>
    </location>
</feature>
<dbReference type="Proteomes" id="UP000319557">
    <property type="component" value="Chromosome"/>
</dbReference>
<dbReference type="OrthoDB" id="9809746at2"/>
<protein>
    <submittedName>
        <fullName evidence="3">Thiol-disulfide oxidoreductase</fullName>
    </submittedName>
</protein>
<dbReference type="PANTHER" id="PTHR43640:SF1">
    <property type="entry name" value="THIOREDOXIN-DEPENDENT PEROXIREDOXIN"/>
    <property type="match status" value="1"/>
</dbReference>
<dbReference type="GO" id="GO:0016491">
    <property type="term" value="F:oxidoreductase activity"/>
    <property type="evidence" value="ECO:0007669"/>
    <property type="project" value="InterPro"/>
</dbReference>
<accession>A0A517M626</accession>
<sequence length="203" mass="22308" precursor="true">MLRFLLFPMCLLALVGSTSAGEFNQVLSVGDAAPTWNDLPGIDGSAHGLDDWKQAEVVVVAFTCNSCPYATDVEQRLIALTKDYEDHGVAVVAINSNKVPDDELPAMKERAAMAKFNFPYLSDPTQQTAKAYGAITTPEFYVLDKERRIVYMGAMDDSPDGKQIEHPYVRQAIDAALTGGKPAVAETVPIGCRIRFPRVRRKR</sequence>
<reference evidence="3 4" key="1">
    <citation type="submission" date="2019-02" db="EMBL/GenBank/DDBJ databases">
        <title>Deep-cultivation of Planctomycetes and their phenomic and genomic characterization uncovers novel biology.</title>
        <authorList>
            <person name="Wiegand S."/>
            <person name="Jogler M."/>
            <person name="Boedeker C."/>
            <person name="Pinto D."/>
            <person name="Vollmers J."/>
            <person name="Rivas-Marin E."/>
            <person name="Kohn T."/>
            <person name="Peeters S.H."/>
            <person name="Heuer A."/>
            <person name="Rast P."/>
            <person name="Oberbeckmann S."/>
            <person name="Bunk B."/>
            <person name="Jeske O."/>
            <person name="Meyerdierks A."/>
            <person name="Storesund J.E."/>
            <person name="Kallscheuer N."/>
            <person name="Luecker S."/>
            <person name="Lage O.M."/>
            <person name="Pohl T."/>
            <person name="Merkel B.J."/>
            <person name="Hornburger P."/>
            <person name="Mueller R.-W."/>
            <person name="Bruemmer F."/>
            <person name="Labrenz M."/>
            <person name="Spormann A.M."/>
            <person name="Op den Camp H."/>
            <person name="Overmann J."/>
            <person name="Amann R."/>
            <person name="Jetten M.S.M."/>
            <person name="Mascher T."/>
            <person name="Medema M.H."/>
            <person name="Devos D.P."/>
            <person name="Kaster A.-K."/>
            <person name="Ovreas L."/>
            <person name="Rohde M."/>
            <person name="Galperin M.Y."/>
            <person name="Jogler C."/>
        </authorList>
    </citation>
    <scope>NUCLEOTIDE SEQUENCE [LARGE SCALE GENOMIC DNA]</scope>
    <source>
        <strain evidence="3 4">EC9</strain>
    </source>
</reference>
<dbReference type="CDD" id="cd02969">
    <property type="entry name" value="PRX_like1"/>
    <property type="match status" value="1"/>
</dbReference>
<evidence type="ECO:0000256" key="1">
    <source>
        <dbReference type="SAM" id="SignalP"/>
    </source>
</evidence>
<dbReference type="InterPro" id="IPR047262">
    <property type="entry name" value="PRX-like1"/>
</dbReference>
<dbReference type="GO" id="GO:0016209">
    <property type="term" value="F:antioxidant activity"/>
    <property type="evidence" value="ECO:0007669"/>
    <property type="project" value="InterPro"/>
</dbReference>
<dbReference type="InterPro" id="IPR000866">
    <property type="entry name" value="AhpC/TSA"/>
</dbReference>
<dbReference type="Pfam" id="PF00578">
    <property type="entry name" value="AhpC-TSA"/>
    <property type="match status" value="1"/>
</dbReference>
<name>A0A517M626_9BACT</name>
<evidence type="ECO:0000313" key="4">
    <source>
        <dbReference type="Proteomes" id="UP000319557"/>
    </source>
</evidence>
<dbReference type="PANTHER" id="PTHR43640">
    <property type="entry name" value="OS07G0260300 PROTEIN"/>
    <property type="match status" value="1"/>
</dbReference>
<proteinExistence type="predicted"/>
<dbReference type="Gene3D" id="3.40.30.10">
    <property type="entry name" value="Glutaredoxin"/>
    <property type="match status" value="1"/>
</dbReference>
<keyword evidence="1" id="KW-0732">Signal</keyword>
<organism evidence="3 4">
    <name type="scientific">Rosistilla ulvae</name>
    <dbReference type="NCBI Taxonomy" id="1930277"/>
    <lineage>
        <taxon>Bacteria</taxon>
        <taxon>Pseudomonadati</taxon>
        <taxon>Planctomycetota</taxon>
        <taxon>Planctomycetia</taxon>
        <taxon>Pirellulales</taxon>
        <taxon>Pirellulaceae</taxon>
        <taxon>Rosistilla</taxon>
    </lineage>
</organism>
<gene>
    <name evidence="3" type="ORF">EC9_45330</name>
</gene>
<feature type="chain" id="PRO_5022155726" evidence="1">
    <location>
        <begin position="21"/>
        <end position="203"/>
    </location>
</feature>
<dbReference type="RefSeq" id="WP_145348154.1">
    <property type="nucleotide sequence ID" value="NZ_CP036261.1"/>
</dbReference>
<dbReference type="SUPFAM" id="SSF52833">
    <property type="entry name" value="Thioredoxin-like"/>
    <property type="match status" value="1"/>
</dbReference>
<dbReference type="EMBL" id="CP036261">
    <property type="protein sequence ID" value="QDS90325.1"/>
    <property type="molecule type" value="Genomic_DNA"/>
</dbReference>
<dbReference type="InterPro" id="IPR036249">
    <property type="entry name" value="Thioredoxin-like_sf"/>
</dbReference>
<dbReference type="AlphaFoldDB" id="A0A517M626"/>
<dbReference type="PROSITE" id="PS51352">
    <property type="entry name" value="THIOREDOXIN_2"/>
    <property type="match status" value="1"/>
</dbReference>
<keyword evidence="4" id="KW-1185">Reference proteome</keyword>
<dbReference type="KEGG" id="ruv:EC9_45330"/>